<feature type="region of interest" description="Disordered" evidence="1">
    <location>
        <begin position="25"/>
        <end position="63"/>
    </location>
</feature>
<feature type="domain" description="Low molecular weight protein antigen 6 PH" evidence="3">
    <location>
        <begin position="115"/>
        <end position="185"/>
    </location>
</feature>
<feature type="transmembrane region" description="Helical" evidence="2">
    <location>
        <begin position="69"/>
        <end position="91"/>
    </location>
</feature>
<evidence type="ECO:0000259" key="3">
    <source>
        <dbReference type="Pfam" id="PF10756"/>
    </source>
</evidence>
<dbReference type="STRING" id="350054.Mflv_4240"/>
<dbReference type="EMBL" id="CP000656">
    <property type="protein sequence ID" value="ABP46709.1"/>
    <property type="molecule type" value="Genomic_DNA"/>
</dbReference>
<organism evidence="4">
    <name type="scientific">Mycolicibacterium gilvum (strain PYR-GCK)</name>
    <name type="common">Mycobacterium gilvum (strain PYR-GCK)</name>
    <dbReference type="NCBI Taxonomy" id="350054"/>
    <lineage>
        <taxon>Bacteria</taxon>
        <taxon>Bacillati</taxon>
        <taxon>Actinomycetota</taxon>
        <taxon>Actinomycetes</taxon>
        <taxon>Mycobacteriales</taxon>
        <taxon>Mycobacteriaceae</taxon>
        <taxon>Mycolicibacterium</taxon>
    </lineage>
</organism>
<evidence type="ECO:0000256" key="1">
    <source>
        <dbReference type="SAM" id="MobiDB-lite"/>
    </source>
</evidence>
<evidence type="ECO:0000256" key="2">
    <source>
        <dbReference type="SAM" id="Phobius"/>
    </source>
</evidence>
<keyword evidence="2" id="KW-0472">Membrane</keyword>
<name>A4TE10_MYCGI</name>
<accession>A4TE10</accession>
<dbReference type="Pfam" id="PF10756">
    <property type="entry name" value="bPH_6"/>
    <property type="match status" value="1"/>
</dbReference>
<dbReference type="HOGENOM" id="CLU_1600857_0_0_11"/>
<protein>
    <recommendedName>
        <fullName evidence="3">Low molecular weight protein antigen 6 PH domain-containing protein</fullName>
    </recommendedName>
</protein>
<evidence type="ECO:0000313" key="4">
    <source>
        <dbReference type="EMBL" id="ABP46709.1"/>
    </source>
</evidence>
<reference evidence="4" key="1">
    <citation type="submission" date="2007-04" db="EMBL/GenBank/DDBJ databases">
        <authorList>
            <consortium name="US DOE Joint Genome Institute"/>
            <person name="Copeland A."/>
            <person name="Lucas S."/>
            <person name="Lapidus A."/>
            <person name="Barry K."/>
            <person name="Detter J.C."/>
            <person name="Glavina del Rio T."/>
            <person name="Hammon N."/>
            <person name="Israni S."/>
            <person name="Dalin E."/>
            <person name="Tice H."/>
            <person name="Pitluck S."/>
            <person name="Chain P."/>
            <person name="Malfatti S."/>
            <person name="Shin M."/>
            <person name="Vergez L."/>
            <person name="Schmutz J."/>
            <person name="Larimer F."/>
            <person name="Land M."/>
            <person name="Hauser L."/>
            <person name="Kyrpides N."/>
            <person name="Mikhailova N."/>
            <person name="Miller C."/>
            <person name="Richardson P."/>
        </authorList>
    </citation>
    <scope>NUCLEOTIDE SEQUENCE</scope>
    <source>
        <strain evidence="4">PYR-GCK</strain>
    </source>
</reference>
<keyword evidence="2" id="KW-1133">Transmembrane helix</keyword>
<feature type="compositionally biased region" description="Pro residues" evidence="1">
    <location>
        <begin position="42"/>
        <end position="51"/>
    </location>
</feature>
<dbReference type="eggNOG" id="ENOG5033EBJ">
    <property type="taxonomic scope" value="Bacteria"/>
</dbReference>
<dbReference type="AlphaFoldDB" id="A4TE10"/>
<sequence length="188" mass="20218">MRLCYARIRASAASTREPITTSRVCIADDGSRRTGPRSNPGPGRPAHPPGPRCDDGDMRSSSAPESAPVVIRISPMAHVAVGFLTVALLAVVLAGPIWFLLLFLIPAGVSYAVARYRTVADRDTVTARTLFGKQTVRWEDIHGLRFGRQAWAVARRRDGSELTLPGVTFATLPVLTAASGGRVPNPYE</sequence>
<keyword evidence="2" id="KW-0812">Transmembrane</keyword>
<reference evidence="4" key="2">
    <citation type="journal article" date="2013" name="PLoS ONE">
        <title>A Gene Expression Study of the Activities of Aromatic Ring-Cleavage Dioxygenases in Mycobacterium gilvum PYR-GCK to Changes in Salinity and pH during Pyrene Degradation.</title>
        <authorList>
            <person name="Badejo A.C."/>
            <person name="Badejo A.O."/>
            <person name="Shin K.H."/>
            <person name="Chai Y.G."/>
        </authorList>
    </citation>
    <scope>NUCLEOTIDE SEQUENCE [LARGE SCALE GENOMIC DNA]</scope>
    <source>
        <strain evidence="4">PYR-GCK</strain>
    </source>
</reference>
<proteinExistence type="predicted"/>
<gene>
    <name evidence="4" type="ordered locus">Mflv_4240</name>
</gene>
<dbReference type="InterPro" id="IPR019692">
    <property type="entry name" value="CFP-6_PH"/>
</dbReference>
<dbReference type="KEGG" id="mgi:Mflv_4240"/>